<evidence type="ECO:0000256" key="11">
    <source>
        <dbReference type="SAM" id="SignalP"/>
    </source>
</evidence>
<evidence type="ECO:0000256" key="7">
    <source>
        <dbReference type="ARBA" id="ARBA00040944"/>
    </source>
</evidence>
<evidence type="ECO:0000256" key="1">
    <source>
        <dbReference type="ARBA" id="ARBA00011970"/>
    </source>
</evidence>
<evidence type="ECO:0000256" key="2">
    <source>
        <dbReference type="ARBA" id="ARBA00022676"/>
    </source>
</evidence>
<evidence type="ECO:0000256" key="9">
    <source>
        <dbReference type="ARBA" id="ARBA00048317"/>
    </source>
</evidence>
<evidence type="ECO:0000259" key="12">
    <source>
        <dbReference type="Pfam" id="PF04577"/>
    </source>
</evidence>
<dbReference type="InterPro" id="IPR007657">
    <property type="entry name" value="Glycosyltransferase_61"/>
</dbReference>
<evidence type="ECO:0000256" key="6">
    <source>
        <dbReference type="ARBA" id="ARBA00023180"/>
    </source>
</evidence>
<comment type="caution">
    <text evidence="13">The sequence shown here is derived from an EMBL/GenBank/DDBJ whole genome shotgun (WGS) entry which is preliminary data.</text>
</comment>
<dbReference type="PANTHER" id="PTHR20961">
    <property type="entry name" value="GLYCOSYLTRANSFERASE"/>
    <property type="match status" value="1"/>
</dbReference>
<dbReference type="EC" id="2.4.1.255" evidence="1"/>
<evidence type="ECO:0000256" key="4">
    <source>
        <dbReference type="ARBA" id="ARBA00022729"/>
    </source>
</evidence>
<keyword evidence="5" id="KW-0256">Endoplasmic reticulum</keyword>
<comment type="catalytic activity">
    <reaction evidence="9">
        <text>L-seryl-[protein] + UDP-N-acetyl-alpha-D-glucosamine = 3-O-(N-acetyl-beta-D-glucosaminyl)-L-seryl-[protein] + UDP + H(+)</text>
        <dbReference type="Rhea" id="RHEA:48904"/>
        <dbReference type="Rhea" id="RHEA-COMP:9863"/>
        <dbReference type="Rhea" id="RHEA-COMP:12251"/>
        <dbReference type="ChEBI" id="CHEBI:15378"/>
        <dbReference type="ChEBI" id="CHEBI:29999"/>
        <dbReference type="ChEBI" id="CHEBI:57705"/>
        <dbReference type="ChEBI" id="CHEBI:58223"/>
        <dbReference type="ChEBI" id="CHEBI:90838"/>
        <dbReference type="EC" id="2.4.1.255"/>
    </reaction>
</comment>
<accession>A0ABQ6M957</accession>
<keyword evidence="2" id="KW-0328">Glycosyltransferase</keyword>
<evidence type="ECO:0000313" key="14">
    <source>
        <dbReference type="Proteomes" id="UP001165060"/>
    </source>
</evidence>
<evidence type="ECO:0000256" key="3">
    <source>
        <dbReference type="ARBA" id="ARBA00022679"/>
    </source>
</evidence>
<keyword evidence="3" id="KW-0808">Transferase</keyword>
<reference evidence="13 14" key="1">
    <citation type="journal article" date="2023" name="Commun. Biol.">
        <title>Genome analysis of Parmales, the sister group of diatoms, reveals the evolutionary specialization of diatoms from phago-mixotrophs to photoautotrophs.</title>
        <authorList>
            <person name="Ban H."/>
            <person name="Sato S."/>
            <person name="Yoshikawa S."/>
            <person name="Yamada K."/>
            <person name="Nakamura Y."/>
            <person name="Ichinomiya M."/>
            <person name="Sato N."/>
            <person name="Blanc-Mathieu R."/>
            <person name="Endo H."/>
            <person name="Kuwata A."/>
            <person name="Ogata H."/>
        </authorList>
    </citation>
    <scope>NUCLEOTIDE SEQUENCE [LARGE SCALE GENOMIC DNA]</scope>
</reference>
<evidence type="ECO:0000256" key="5">
    <source>
        <dbReference type="ARBA" id="ARBA00022824"/>
    </source>
</evidence>
<evidence type="ECO:0000256" key="8">
    <source>
        <dbReference type="ARBA" id="ARBA00042574"/>
    </source>
</evidence>
<keyword evidence="6" id="KW-0325">Glycoprotein</keyword>
<feature type="chain" id="PRO_5046417826" description="EGF domain-specific O-linked N-acetylglucosamine transferase" evidence="11">
    <location>
        <begin position="25"/>
        <end position="537"/>
    </location>
</feature>
<organism evidence="13 14">
    <name type="scientific">Tetraparma gracilis</name>
    <dbReference type="NCBI Taxonomy" id="2962635"/>
    <lineage>
        <taxon>Eukaryota</taxon>
        <taxon>Sar</taxon>
        <taxon>Stramenopiles</taxon>
        <taxon>Ochrophyta</taxon>
        <taxon>Bolidophyceae</taxon>
        <taxon>Parmales</taxon>
        <taxon>Triparmaceae</taxon>
        <taxon>Tetraparma</taxon>
    </lineage>
</organism>
<gene>
    <name evidence="13" type="ORF">TeGR_g10280</name>
</gene>
<feature type="domain" description="Glycosyltransferase 61 catalytic" evidence="12">
    <location>
        <begin position="382"/>
        <end position="489"/>
    </location>
</feature>
<comment type="catalytic activity">
    <reaction evidence="10">
        <text>L-threonyl-[protein] + UDP-N-acetyl-alpha-D-glucosamine = 3-O-(N-acetyl-beta-D-glucosaminyl)-L-threonyl-[protein] + UDP + H(+)</text>
        <dbReference type="Rhea" id="RHEA:48908"/>
        <dbReference type="Rhea" id="RHEA-COMP:11060"/>
        <dbReference type="Rhea" id="RHEA-COMP:12252"/>
        <dbReference type="ChEBI" id="CHEBI:15378"/>
        <dbReference type="ChEBI" id="CHEBI:30013"/>
        <dbReference type="ChEBI" id="CHEBI:57705"/>
        <dbReference type="ChEBI" id="CHEBI:58223"/>
        <dbReference type="ChEBI" id="CHEBI:90840"/>
        <dbReference type="EC" id="2.4.1.255"/>
    </reaction>
</comment>
<dbReference type="PANTHER" id="PTHR20961:SF148">
    <property type="entry name" value="EGF DOMAIN-SPECIFIC O-LINKED N-ACETYLGLUCOSAMINE TRANSFERASE"/>
    <property type="match status" value="1"/>
</dbReference>
<protein>
    <recommendedName>
        <fullName evidence="7">EGF domain-specific O-linked N-acetylglucosamine transferase</fullName>
        <ecNumber evidence="1">2.4.1.255</ecNumber>
    </recommendedName>
    <alternativeName>
        <fullName evidence="8">Extracellular O-linked N-acetylglucosamine transferase</fullName>
    </alternativeName>
</protein>
<keyword evidence="4 11" id="KW-0732">Signal</keyword>
<evidence type="ECO:0000256" key="10">
    <source>
        <dbReference type="ARBA" id="ARBA00049432"/>
    </source>
</evidence>
<keyword evidence="14" id="KW-1185">Reference proteome</keyword>
<dbReference type="InterPro" id="IPR049625">
    <property type="entry name" value="Glyco_transf_61_cat"/>
</dbReference>
<dbReference type="EMBL" id="BRYB01003870">
    <property type="protein sequence ID" value="GMI22017.1"/>
    <property type="molecule type" value="Genomic_DNA"/>
</dbReference>
<name>A0ABQ6M957_9STRA</name>
<proteinExistence type="predicted"/>
<dbReference type="Pfam" id="PF04577">
    <property type="entry name" value="Glyco_transf_61"/>
    <property type="match status" value="1"/>
</dbReference>
<feature type="signal peptide" evidence="11">
    <location>
        <begin position="1"/>
        <end position="24"/>
    </location>
</feature>
<evidence type="ECO:0000313" key="13">
    <source>
        <dbReference type="EMBL" id="GMI22017.1"/>
    </source>
</evidence>
<sequence length="537" mass="58579">METAPLLLLLAAAVFMLLMLLSSTSDPDTKLKLLLQHQEAEIKDLRFAVESQMGFSNDGALQKTITEWVRAVHERDDLIISLQKAAAKDDRAIAKLHAKAAAKDDREIANLHAIGNVAGAVGDVDRVGSVGNVWVADVGAVVPTSPALLFDTSKCGIAWHSVIPDNTLPYFFPLPASPAPAPPPPSACVTHPELLAVRCYVNNLSIFPSRIDVAMGGEPLESVMGQIEDVEYAKYSPGAFASPDRGLLPSNHLSHGWYINKVLAGMVSQEPTQVCSQTPTLFITRYEYVNLFHTVTDWWNIFEAVPQEFWAANAKLDLVWLDGHAQGNLDSTWRTAFGGATPVKQLPEGACFERAVVVSAGYASPLWLNNRSWKSPPCIPAADAFAHHMLKAYGHENLKRVPKRVVLIDRAPYTAHPRSKPGKMPRTIANIEKLEAAVRNAGGEVKVVRFEQLSVGDQLKEVREADILVGIHGAGLSHVLFMSEGSTMVELQTNSLGMFSGFARWRPEVSFVSVQMGNGDGSYVLNDMHVQSVLKLL</sequence>
<dbReference type="Proteomes" id="UP001165060">
    <property type="component" value="Unassembled WGS sequence"/>
</dbReference>